<dbReference type="AlphaFoldDB" id="A0A383EVU0"/>
<proteinExistence type="predicted"/>
<organism evidence="1">
    <name type="scientific">marine metagenome</name>
    <dbReference type="NCBI Taxonomy" id="408172"/>
    <lineage>
        <taxon>unclassified sequences</taxon>
        <taxon>metagenomes</taxon>
        <taxon>ecological metagenomes</taxon>
    </lineage>
</organism>
<name>A0A383EVU0_9ZZZZ</name>
<accession>A0A383EVU0</accession>
<evidence type="ECO:0000313" key="1">
    <source>
        <dbReference type="EMBL" id="SVE60208.1"/>
    </source>
</evidence>
<protein>
    <submittedName>
        <fullName evidence="1">Uncharacterized protein</fullName>
    </submittedName>
</protein>
<reference evidence="1" key="1">
    <citation type="submission" date="2018-05" db="EMBL/GenBank/DDBJ databases">
        <authorList>
            <person name="Lanie J.A."/>
            <person name="Ng W.-L."/>
            <person name="Kazmierczak K.M."/>
            <person name="Andrzejewski T.M."/>
            <person name="Davidsen T.M."/>
            <person name="Wayne K.J."/>
            <person name="Tettelin H."/>
            <person name="Glass J.I."/>
            <person name="Rusch D."/>
            <person name="Podicherti R."/>
            <person name="Tsui H.-C.T."/>
            <person name="Winkler M.E."/>
        </authorList>
    </citation>
    <scope>NUCLEOTIDE SEQUENCE</scope>
</reference>
<dbReference type="EMBL" id="UINC01228762">
    <property type="protein sequence ID" value="SVE60208.1"/>
    <property type="molecule type" value="Genomic_DNA"/>
</dbReference>
<sequence>MLVGGYKQSGGGKALNQGQTLANYVFRI</sequence>
<gene>
    <name evidence="1" type="ORF">METZ01_LOCUS513062</name>
</gene>